<dbReference type="EC" id="3.2.1.21" evidence="3"/>
<dbReference type="SUPFAM" id="SSF57701">
    <property type="entry name" value="Zn2/Cys6 DNA-binding domain"/>
    <property type="match status" value="1"/>
</dbReference>
<evidence type="ECO:0000313" key="10">
    <source>
        <dbReference type="EMBL" id="KAF2107871.1"/>
    </source>
</evidence>
<dbReference type="SMART" id="SM01217">
    <property type="entry name" value="Fn3_like"/>
    <property type="match status" value="1"/>
</dbReference>
<dbReference type="CDD" id="cd00067">
    <property type="entry name" value="GAL4"/>
    <property type="match status" value="1"/>
</dbReference>
<gene>
    <name evidence="10" type="ORF">BDV96DRAFT_637233</name>
</gene>
<dbReference type="InterPro" id="IPR036864">
    <property type="entry name" value="Zn2-C6_fun-type_DNA-bd_sf"/>
</dbReference>
<keyword evidence="4 10" id="KW-0378">Hydrolase</keyword>
<dbReference type="PROSITE" id="PS51820">
    <property type="entry name" value="PA14"/>
    <property type="match status" value="1"/>
</dbReference>
<dbReference type="OrthoDB" id="47059at2759"/>
<dbReference type="InterPro" id="IPR050288">
    <property type="entry name" value="Cellulose_deg_GH3"/>
</dbReference>
<dbReference type="GO" id="GO:0008422">
    <property type="term" value="F:beta-glucosidase activity"/>
    <property type="evidence" value="ECO:0007669"/>
    <property type="project" value="UniProtKB-EC"/>
</dbReference>
<proteinExistence type="inferred from homology"/>
<dbReference type="PANTHER" id="PTHR42715:SF3">
    <property type="entry name" value="BETA-GLUCOSIDASE B-RELATED"/>
    <property type="match status" value="1"/>
</dbReference>
<evidence type="ECO:0000256" key="6">
    <source>
        <dbReference type="ARBA" id="ARBA00023277"/>
    </source>
</evidence>
<evidence type="ECO:0000256" key="3">
    <source>
        <dbReference type="ARBA" id="ARBA00012744"/>
    </source>
</evidence>
<dbReference type="InterPro" id="IPR037524">
    <property type="entry name" value="PA14/GLEYA"/>
</dbReference>
<dbReference type="Pfam" id="PF14310">
    <property type="entry name" value="Fn3-like"/>
    <property type="match status" value="1"/>
</dbReference>
<dbReference type="InterPro" id="IPR001138">
    <property type="entry name" value="Zn2Cys6_DnaBD"/>
</dbReference>
<name>A0A6A5YP08_9PLEO</name>
<comment type="similarity">
    <text evidence="2">Belongs to the glycosyl hydrolase 3 family.</text>
</comment>
<accession>A0A6A5YP08</accession>
<dbReference type="PROSITE" id="PS50048">
    <property type="entry name" value="ZN2_CY6_FUNGAL_2"/>
    <property type="match status" value="1"/>
</dbReference>
<dbReference type="SUPFAM" id="SSF52279">
    <property type="entry name" value="Beta-D-glucan exohydrolase, C-terminal domain"/>
    <property type="match status" value="1"/>
</dbReference>
<evidence type="ECO:0000259" key="8">
    <source>
        <dbReference type="PROSITE" id="PS50048"/>
    </source>
</evidence>
<dbReference type="GO" id="GO:0008270">
    <property type="term" value="F:zinc ion binding"/>
    <property type="evidence" value="ECO:0007669"/>
    <property type="project" value="InterPro"/>
</dbReference>
<dbReference type="EMBL" id="ML977351">
    <property type="protein sequence ID" value="KAF2107871.1"/>
    <property type="molecule type" value="Genomic_DNA"/>
</dbReference>
<organism evidence="10 11">
    <name type="scientific">Lophiotrema nucula</name>
    <dbReference type="NCBI Taxonomy" id="690887"/>
    <lineage>
        <taxon>Eukaryota</taxon>
        <taxon>Fungi</taxon>
        <taxon>Dikarya</taxon>
        <taxon>Ascomycota</taxon>
        <taxon>Pezizomycotina</taxon>
        <taxon>Dothideomycetes</taxon>
        <taxon>Pleosporomycetidae</taxon>
        <taxon>Pleosporales</taxon>
        <taxon>Lophiotremataceae</taxon>
        <taxon>Lophiotrema</taxon>
    </lineage>
</organism>
<feature type="domain" description="PA14" evidence="9">
    <location>
        <begin position="276"/>
        <end position="436"/>
    </location>
</feature>
<comment type="catalytic activity">
    <reaction evidence="1">
        <text>Hydrolysis of terminal, non-reducing beta-D-glucosyl residues with release of beta-D-glucose.</text>
        <dbReference type="EC" id="3.2.1.21"/>
    </reaction>
</comment>
<dbReference type="PANTHER" id="PTHR42715">
    <property type="entry name" value="BETA-GLUCOSIDASE"/>
    <property type="match status" value="1"/>
</dbReference>
<evidence type="ECO:0000256" key="1">
    <source>
        <dbReference type="ARBA" id="ARBA00000448"/>
    </source>
</evidence>
<dbReference type="CDD" id="cd12148">
    <property type="entry name" value="fungal_TF_MHR"/>
    <property type="match status" value="1"/>
</dbReference>
<dbReference type="InterPro" id="IPR013783">
    <property type="entry name" value="Ig-like_fold"/>
</dbReference>
<evidence type="ECO:0000256" key="2">
    <source>
        <dbReference type="ARBA" id="ARBA00005336"/>
    </source>
</evidence>
<feature type="domain" description="Zn(2)-C6 fungal-type" evidence="8">
    <location>
        <begin position="16"/>
        <end position="48"/>
    </location>
</feature>
<dbReference type="InterPro" id="IPR002772">
    <property type="entry name" value="Glyco_hydro_3_C"/>
</dbReference>
<dbReference type="InterPro" id="IPR026891">
    <property type="entry name" value="Fn3-like"/>
</dbReference>
<protein>
    <recommendedName>
        <fullName evidence="3">beta-glucosidase</fullName>
        <ecNumber evidence="3">3.2.1.21</ecNumber>
    </recommendedName>
</protein>
<dbReference type="GO" id="GO:0000981">
    <property type="term" value="F:DNA-binding transcription factor activity, RNA polymerase II-specific"/>
    <property type="evidence" value="ECO:0007669"/>
    <property type="project" value="InterPro"/>
</dbReference>
<keyword evidence="7" id="KW-0326">Glycosidase</keyword>
<keyword evidence="6" id="KW-0119">Carbohydrate metabolism</keyword>
<dbReference type="Gene3D" id="2.60.40.10">
    <property type="entry name" value="Immunoglobulins"/>
    <property type="match status" value="1"/>
</dbReference>
<dbReference type="Gene3D" id="2.60.120.260">
    <property type="entry name" value="Galactose-binding domain-like"/>
    <property type="match status" value="1"/>
</dbReference>
<evidence type="ECO:0000256" key="4">
    <source>
        <dbReference type="ARBA" id="ARBA00022801"/>
    </source>
</evidence>
<dbReference type="Gene3D" id="3.40.50.1700">
    <property type="entry name" value="Glycoside hydrolase family 3 C-terminal domain"/>
    <property type="match status" value="2"/>
</dbReference>
<keyword evidence="11" id="KW-1185">Reference proteome</keyword>
<evidence type="ECO:0000313" key="11">
    <source>
        <dbReference type="Proteomes" id="UP000799770"/>
    </source>
</evidence>
<dbReference type="AlphaFoldDB" id="A0A6A5YP08"/>
<dbReference type="InterPro" id="IPR036881">
    <property type="entry name" value="Glyco_hydro_3_C_sf"/>
</dbReference>
<dbReference type="GO" id="GO:0009251">
    <property type="term" value="P:glucan catabolic process"/>
    <property type="evidence" value="ECO:0007669"/>
    <property type="project" value="TreeGrafter"/>
</dbReference>
<dbReference type="Proteomes" id="UP000799770">
    <property type="component" value="Unassembled WGS sequence"/>
</dbReference>
<dbReference type="PROSITE" id="PS00463">
    <property type="entry name" value="ZN2_CY6_FUNGAL_1"/>
    <property type="match status" value="1"/>
</dbReference>
<dbReference type="Gene3D" id="4.10.240.10">
    <property type="entry name" value="Zn(2)-C6 fungal-type DNA-binding domain"/>
    <property type="match status" value="1"/>
</dbReference>
<evidence type="ECO:0000256" key="7">
    <source>
        <dbReference type="ARBA" id="ARBA00023295"/>
    </source>
</evidence>
<evidence type="ECO:0000259" key="9">
    <source>
        <dbReference type="PROSITE" id="PS51820"/>
    </source>
</evidence>
<reference evidence="10" key="1">
    <citation type="journal article" date="2020" name="Stud. Mycol.">
        <title>101 Dothideomycetes genomes: a test case for predicting lifestyles and emergence of pathogens.</title>
        <authorList>
            <person name="Haridas S."/>
            <person name="Albert R."/>
            <person name="Binder M."/>
            <person name="Bloem J."/>
            <person name="Labutti K."/>
            <person name="Salamov A."/>
            <person name="Andreopoulos B."/>
            <person name="Baker S."/>
            <person name="Barry K."/>
            <person name="Bills G."/>
            <person name="Bluhm B."/>
            <person name="Cannon C."/>
            <person name="Castanera R."/>
            <person name="Culley D."/>
            <person name="Daum C."/>
            <person name="Ezra D."/>
            <person name="Gonzalez J."/>
            <person name="Henrissat B."/>
            <person name="Kuo A."/>
            <person name="Liang C."/>
            <person name="Lipzen A."/>
            <person name="Lutzoni F."/>
            <person name="Magnuson J."/>
            <person name="Mondo S."/>
            <person name="Nolan M."/>
            <person name="Ohm R."/>
            <person name="Pangilinan J."/>
            <person name="Park H.-J."/>
            <person name="Ramirez L."/>
            <person name="Alfaro M."/>
            <person name="Sun H."/>
            <person name="Tritt A."/>
            <person name="Yoshinaga Y."/>
            <person name="Zwiers L.-H."/>
            <person name="Turgeon B."/>
            <person name="Goodwin S."/>
            <person name="Spatafora J."/>
            <person name="Crous P."/>
            <person name="Grigoriev I."/>
        </authorList>
    </citation>
    <scope>NUCLEOTIDE SEQUENCE</scope>
    <source>
        <strain evidence="10">CBS 627.86</strain>
    </source>
</reference>
<sequence>MPPVASGERRRIAPKACDICRDRKVQCVYDGENASCRRCLDGRLNCTFLCARKARGPPARRQANALTLPIGELAVEHLCPRHVFLDIIRDYLEMVYPVLPLVHRPSFCNLLENQAYADDPAFFRLCIPLCAVTVASIPRKFEIYNADRKTGKFDDRREPKSEEAVDRPEHRALIRQAGAEGLVLLKNDGNVLPIDVRKTKKIALLGPLAKYAAAHGGGSASLNCHYKISPYDAFVARLGSDVEITHSKGRSGLTHKSGSHIFRVYPELEAGCTNRNGNSGFLAEYFTTDTAEGKPFRVEEFPRGYFTTMMNSHVTETKTVRFTTSFEPLVAGKHYLSFSGIGPSKLWIEGVLVANQSESTRDAMTFFLVICFVGNTTQWETEGQDLSSMTLPADSSQDHLIFSVADVNANNIVVTTTGVPVEVPWLDDVAAFAQAWYAGQETGNAILDVLLGDVAQVESYPYLGRRSMSIQAVMGTLAWIATRAEKSNMWKGKEVRFLFGYGLSYTKFDVSNARYEGVISNDANTKAKVTARVKNTGDKPGAETVQVYLQPPPVEGLERPIKELVGFVKLELQPDEEKRAEITFGRDGAGSSWKVSKGVYQVLIATSSSPKDVKARLELFVEGDFTYGP</sequence>
<keyword evidence="5" id="KW-0539">Nucleus</keyword>
<evidence type="ECO:0000256" key="5">
    <source>
        <dbReference type="ARBA" id="ARBA00023242"/>
    </source>
</evidence>
<dbReference type="Pfam" id="PF01915">
    <property type="entry name" value="Glyco_hydro_3_C"/>
    <property type="match status" value="1"/>
</dbReference>